<sequence length="336" mass="37011">MLNPDDVHNVAFARTWRRNRGFDEAEVDEFLERVEETLRGKRLVTVRDVLTARFSPGKPGRAYKKTQVAEFLDQIALTLMKLEVRESERRGQRGSGTASERNTLVRRADRAVAAPRPEPVQRAAERMPPGRVEVFHGHATSQSALDKAEVDAFMDRVEATLSGADTLTAQDVLGVRFNPPGPGQPGYQEASVFAFLVMVSTIIKNMTPRQGNLPTQRIPVARAFPRPVGPETPQLTSEAIGSVVLSGSTAGKRGYDEDQVDDFLDRVAATLRGTDTLTSNDVQTVVFREQPETGAGYDQAEVESLLDLIADRLDSDAPPAPVGVRPGRNRGERRRR</sequence>
<dbReference type="AlphaFoldDB" id="A0A2N3Y294"/>
<dbReference type="GO" id="GO:0005737">
    <property type="term" value="C:cytoplasm"/>
    <property type="evidence" value="ECO:0007669"/>
    <property type="project" value="UniProtKB-SubCell"/>
</dbReference>
<dbReference type="Proteomes" id="UP000233786">
    <property type="component" value="Unassembled WGS sequence"/>
</dbReference>
<feature type="region of interest" description="Disordered" evidence="9">
    <location>
        <begin position="312"/>
        <end position="336"/>
    </location>
</feature>
<evidence type="ECO:0000256" key="8">
    <source>
        <dbReference type="ARBA" id="ARBA00031737"/>
    </source>
</evidence>
<evidence type="ECO:0000256" key="2">
    <source>
        <dbReference type="ARBA" id="ARBA00009008"/>
    </source>
</evidence>
<dbReference type="PANTHER" id="PTHR35794:SF2">
    <property type="entry name" value="CELL DIVISION PROTEIN DIVIVA"/>
    <property type="match status" value="1"/>
</dbReference>
<protein>
    <recommendedName>
        <fullName evidence="3">Cell wall synthesis protein Wag31</fullName>
    </recommendedName>
    <alternativeName>
        <fullName evidence="8">Antigen 84</fullName>
    </alternativeName>
</protein>
<keyword evidence="7" id="KW-0131">Cell cycle</keyword>
<feature type="compositionally biased region" description="Basic residues" evidence="9">
    <location>
        <begin position="327"/>
        <end position="336"/>
    </location>
</feature>
<dbReference type="STRING" id="994479.GCA_000194155_01467"/>
<reference evidence="10" key="1">
    <citation type="submission" date="2017-12" db="EMBL/GenBank/DDBJ databases">
        <title>Sequencing the genomes of 1000 Actinobacteria strains.</title>
        <authorList>
            <person name="Klenk H.-P."/>
        </authorList>
    </citation>
    <scope>NUCLEOTIDE SEQUENCE [LARGE SCALE GENOMIC DNA]</scope>
    <source>
        <strain evidence="10">DSM 44228</strain>
    </source>
</reference>
<keyword evidence="6" id="KW-0175">Coiled coil</keyword>
<accession>A0A2N3Y294</accession>
<evidence type="ECO:0000256" key="4">
    <source>
        <dbReference type="ARBA" id="ARBA00022490"/>
    </source>
</evidence>
<keyword evidence="11" id="KW-1185">Reference proteome</keyword>
<evidence type="ECO:0000256" key="1">
    <source>
        <dbReference type="ARBA" id="ARBA00004496"/>
    </source>
</evidence>
<dbReference type="Gene3D" id="6.10.250.660">
    <property type="match status" value="3"/>
</dbReference>
<evidence type="ECO:0000256" key="9">
    <source>
        <dbReference type="SAM" id="MobiDB-lite"/>
    </source>
</evidence>
<dbReference type="PANTHER" id="PTHR35794">
    <property type="entry name" value="CELL DIVISION PROTEIN DIVIVA"/>
    <property type="match status" value="1"/>
</dbReference>
<evidence type="ECO:0000256" key="7">
    <source>
        <dbReference type="ARBA" id="ARBA00023306"/>
    </source>
</evidence>
<dbReference type="InterPro" id="IPR019933">
    <property type="entry name" value="DivIVA_domain"/>
</dbReference>
<comment type="similarity">
    <text evidence="2">Belongs to the DivIVA family.</text>
</comment>
<keyword evidence="4" id="KW-0963">Cytoplasm</keyword>
<evidence type="ECO:0000256" key="3">
    <source>
        <dbReference type="ARBA" id="ARBA00018787"/>
    </source>
</evidence>
<proteinExistence type="inferred from homology"/>
<dbReference type="InterPro" id="IPR007793">
    <property type="entry name" value="DivIVA_fam"/>
</dbReference>
<organism evidence="10 11">
    <name type="scientific">Saccharopolyspora spinosa</name>
    <dbReference type="NCBI Taxonomy" id="60894"/>
    <lineage>
        <taxon>Bacteria</taxon>
        <taxon>Bacillati</taxon>
        <taxon>Actinomycetota</taxon>
        <taxon>Actinomycetes</taxon>
        <taxon>Pseudonocardiales</taxon>
        <taxon>Pseudonocardiaceae</taxon>
        <taxon>Saccharopolyspora</taxon>
    </lineage>
</organism>
<dbReference type="NCBIfam" id="TIGR03544">
    <property type="entry name" value="DivI1A_domain"/>
    <property type="match status" value="4"/>
</dbReference>
<evidence type="ECO:0000313" key="11">
    <source>
        <dbReference type="Proteomes" id="UP000233786"/>
    </source>
</evidence>
<name>A0A2N3Y294_SACSN</name>
<dbReference type="OrthoDB" id="5198800at2"/>
<gene>
    <name evidence="10" type="ORF">A8926_4960</name>
</gene>
<evidence type="ECO:0000256" key="6">
    <source>
        <dbReference type="ARBA" id="ARBA00023054"/>
    </source>
</evidence>
<dbReference type="RefSeq" id="WP_010693268.1">
    <property type="nucleotide sequence ID" value="NZ_CP061007.1"/>
</dbReference>
<comment type="caution">
    <text evidence="10">The sequence shown here is derived from an EMBL/GenBank/DDBJ whole genome shotgun (WGS) entry which is preliminary data.</text>
</comment>
<keyword evidence="5" id="KW-0132">Cell division</keyword>
<dbReference type="EMBL" id="PJNB01000001">
    <property type="protein sequence ID" value="PKW17039.1"/>
    <property type="molecule type" value="Genomic_DNA"/>
</dbReference>
<dbReference type="GO" id="GO:0051301">
    <property type="term" value="P:cell division"/>
    <property type="evidence" value="ECO:0007669"/>
    <property type="project" value="UniProtKB-KW"/>
</dbReference>
<comment type="subcellular location">
    <subcellularLocation>
        <location evidence="1">Cytoplasm</location>
    </subcellularLocation>
</comment>
<evidence type="ECO:0000313" key="10">
    <source>
        <dbReference type="EMBL" id="PKW17039.1"/>
    </source>
</evidence>
<evidence type="ECO:0000256" key="5">
    <source>
        <dbReference type="ARBA" id="ARBA00022618"/>
    </source>
</evidence>